<keyword evidence="1" id="KW-0812">Transmembrane</keyword>
<evidence type="ECO:0008006" key="4">
    <source>
        <dbReference type="Google" id="ProtNLM"/>
    </source>
</evidence>
<feature type="transmembrane region" description="Helical" evidence="1">
    <location>
        <begin position="154"/>
        <end position="172"/>
    </location>
</feature>
<sequence length="305" mass="32558">MDRLTRRFLAFSVWMLAYFLAYIAVAIAIRYLSHSFRIVEIAAIRSAGSLILAGFFVFRSKAVLHQLAGMQFGYHVQRSLIHLIGSLALIWSLANLPLGFIATIEFSGPLFAAMLGLVVAGLIPGPVACLGLSLIAVGSAYLLFSQGVSHDPRLLIPVGAVALLTITNLMLARLAESKSVVLIVFVMHAVQLPVYLCALLIGLDVGGTAQPRDVHLEDVLGVSLAVAVLMLAGFVTQTALANASRYGSALQLCAADTLRVPFLTLIGYFVFKEMLSESIVLPGLLVVAGAIITSLPQTRARSRQG</sequence>
<dbReference type="KEGG" id="bvv:BHK69_17625"/>
<evidence type="ECO:0000313" key="3">
    <source>
        <dbReference type="Proteomes" id="UP000094969"/>
    </source>
</evidence>
<feature type="transmembrane region" description="Helical" evidence="1">
    <location>
        <begin position="12"/>
        <end position="32"/>
    </location>
</feature>
<dbReference type="EMBL" id="CP017147">
    <property type="protein sequence ID" value="AOO82023.1"/>
    <property type="molecule type" value="Genomic_DNA"/>
</dbReference>
<feature type="transmembrane region" description="Helical" evidence="1">
    <location>
        <begin position="221"/>
        <end position="240"/>
    </location>
</feature>
<feature type="transmembrane region" description="Helical" evidence="1">
    <location>
        <begin position="79"/>
        <end position="100"/>
    </location>
</feature>
<gene>
    <name evidence="2" type="ORF">BHK69_17625</name>
</gene>
<keyword evidence="3" id="KW-1185">Reference proteome</keyword>
<proteinExistence type="predicted"/>
<name>A0A1D7U3S9_9HYPH</name>
<dbReference type="AlphaFoldDB" id="A0A1D7U3S9"/>
<protein>
    <recommendedName>
        <fullName evidence="4">EamA domain-containing protein</fullName>
    </recommendedName>
</protein>
<organism evidence="2 3">
    <name type="scientific">Bosea vaviloviae</name>
    <dbReference type="NCBI Taxonomy" id="1526658"/>
    <lineage>
        <taxon>Bacteria</taxon>
        <taxon>Pseudomonadati</taxon>
        <taxon>Pseudomonadota</taxon>
        <taxon>Alphaproteobacteria</taxon>
        <taxon>Hyphomicrobiales</taxon>
        <taxon>Boseaceae</taxon>
        <taxon>Bosea</taxon>
    </lineage>
</organism>
<keyword evidence="1" id="KW-0472">Membrane</keyword>
<feature type="transmembrane region" description="Helical" evidence="1">
    <location>
        <begin position="179"/>
        <end position="201"/>
    </location>
</feature>
<dbReference type="InterPro" id="IPR037185">
    <property type="entry name" value="EmrE-like"/>
</dbReference>
<dbReference type="STRING" id="1526658.BHK69_17625"/>
<evidence type="ECO:0000313" key="2">
    <source>
        <dbReference type="EMBL" id="AOO82023.1"/>
    </source>
</evidence>
<reference evidence="2 3" key="1">
    <citation type="journal article" date="2015" name="Antonie Van Leeuwenhoek">
        <title>Bosea vaviloviae sp. nov., a new species of slow-growing rhizobia isolated from nodules of the relict species Vavilovia formosa (Stev.) Fed.</title>
        <authorList>
            <person name="Safronova V.I."/>
            <person name="Kuznetsova I.G."/>
            <person name="Sazanova A.L."/>
            <person name="Kimeklis A.K."/>
            <person name="Belimov A.A."/>
            <person name="Andronov E.E."/>
            <person name="Pinaev A.G."/>
            <person name="Chizhevskaya E.P."/>
            <person name="Pukhaev A.R."/>
            <person name="Popov K.P."/>
            <person name="Willems A."/>
            <person name="Tikhonovich I.A."/>
        </authorList>
    </citation>
    <scope>NUCLEOTIDE SEQUENCE [LARGE SCALE GENOMIC DNA]</scope>
    <source>
        <strain evidence="2 3">Vaf18</strain>
    </source>
</reference>
<feature type="transmembrane region" description="Helical" evidence="1">
    <location>
        <begin position="38"/>
        <end position="58"/>
    </location>
</feature>
<feature type="transmembrane region" description="Helical" evidence="1">
    <location>
        <begin position="277"/>
        <end position="295"/>
    </location>
</feature>
<dbReference type="SUPFAM" id="SSF103481">
    <property type="entry name" value="Multidrug resistance efflux transporter EmrE"/>
    <property type="match status" value="1"/>
</dbReference>
<keyword evidence="1" id="KW-1133">Transmembrane helix</keyword>
<accession>A0A1D7U3S9</accession>
<feature type="transmembrane region" description="Helical" evidence="1">
    <location>
        <begin position="106"/>
        <end position="123"/>
    </location>
</feature>
<dbReference type="Proteomes" id="UP000094969">
    <property type="component" value="Chromosome"/>
</dbReference>
<evidence type="ECO:0000256" key="1">
    <source>
        <dbReference type="SAM" id="Phobius"/>
    </source>
</evidence>